<evidence type="ECO:0000313" key="2">
    <source>
        <dbReference type="Proteomes" id="UP000308365"/>
    </source>
</evidence>
<sequence>MVPGPNCVMLPASGHTGPIPPGYFIHPDTGRVPPEAGNLGYDLQEATLVPTTDSSSGGVRTSEAAILPYVPYPTCPATRSPPATCLPVLQPRRTSQLGALMTDRITGIEVPVLAVTLHPQTRQWLTLGGTYCNPLTKTLAPLELGGPMEDPVTGGISPILGVGLDENTGLLAALGAILLPLLPAWPGFPILSSQPPRSSTFWSSLQTPPQARISTLHPPSASYPHLSSPSQFPSPFAIFGVPQWGENRVASTAKT</sequence>
<dbReference type="Proteomes" id="UP000308365">
    <property type="component" value="Unassembled WGS sequence"/>
</dbReference>
<dbReference type="AlphaFoldDB" id="A0A4U1EIG5"/>
<accession>A0A4U1EIG5</accession>
<protein>
    <submittedName>
        <fullName evidence="1">Uncharacterized protein</fullName>
    </submittedName>
</protein>
<evidence type="ECO:0000313" key="1">
    <source>
        <dbReference type="EMBL" id="TKC36082.1"/>
    </source>
</evidence>
<proteinExistence type="predicted"/>
<comment type="caution">
    <text evidence="1">The sequence shown here is derived from an EMBL/GenBank/DDBJ whole genome shotgun (WGS) entry which is preliminary data.</text>
</comment>
<reference evidence="2" key="1">
    <citation type="journal article" date="2019" name="IScience">
        <title>Narwhal Genome Reveals Long-Term Low Genetic Diversity despite Current Large Abundance Size.</title>
        <authorList>
            <person name="Westbury M.V."/>
            <person name="Petersen B."/>
            <person name="Garde E."/>
            <person name="Heide-Jorgensen M.P."/>
            <person name="Lorenzen E.D."/>
        </authorList>
    </citation>
    <scope>NUCLEOTIDE SEQUENCE [LARGE SCALE GENOMIC DNA]</scope>
</reference>
<gene>
    <name evidence="1" type="ORF">EI555_012677</name>
</gene>
<dbReference type="PANTHER" id="PTHR47236:SF5">
    <property type="entry name" value="GENE, 32742-RELATED"/>
    <property type="match status" value="1"/>
</dbReference>
<dbReference type="PANTHER" id="PTHR47236">
    <property type="entry name" value="GENE, 32742-RELATED-RELATED"/>
    <property type="match status" value="1"/>
</dbReference>
<organism evidence="1 2">
    <name type="scientific">Monodon monoceros</name>
    <name type="common">Narwhal</name>
    <name type="synonym">Ceratodon monodon</name>
    <dbReference type="NCBI Taxonomy" id="40151"/>
    <lineage>
        <taxon>Eukaryota</taxon>
        <taxon>Metazoa</taxon>
        <taxon>Chordata</taxon>
        <taxon>Craniata</taxon>
        <taxon>Vertebrata</taxon>
        <taxon>Euteleostomi</taxon>
        <taxon>Mammalia</taxon>
        <taxon>Eutheria</taxon>
        <taxon>Laurasiatheria</taxon>
        <taxon>Artiodactyla</taxon>
        <taxon>Whippomorpha</taxon>
        <taxon>Cetacea</taxon>
        <taxon>Odontoceti</taxon>
        <taxon>Monodontidae</taxon>
        <taxon>Monodon</taxon>
    </lineage>
</organism>
<name>A0A4U1EIG5_MONMO</name>
<dbReference type="EMBL" id="RWIC01001373">
    <property type="protein sequence ID" value="TKC36082.1"/>
    <property type="molecule type" value="Genomic_DNA"/>
</dbReference>